<evidence type="ECO:0000313" key="3">
    <source>
        <dbReference type="Proteomes" id="UP000823775"/>
    </source>
</evidence>
<reference evidence="2 3" key="1">
    <citation type="journal article" date="2021" name="BMC Genomics">
        <title>Datura genome reveals duplications of psychoactive alkaloid biosynthetic genes and high mutation rate following tissue culture.</title>
        <authorList>
            <person name="Rajewski A."/>
            <person name="Carter-House D."/>
            <person name="Stajich J."/>
            <person name="Litt A."/>
        </authorList>
    </citation>
    <scope>NUCLEOTIDE SEQUENCE [LARGE SCALE GENOMIC DNA]</scope>
    <source>
        <strain evidence="2">AR-01</strain>
    </source>
</reference>
<accession>A0ABS8VDD2</accession>
<evidence type="ECO:0000313" key="2">
    <source>
        <dbReference type="EMBL" id="MCD9645283.1"/>
    </source>
</evidence>
<gene>
    <name evidence="2" type="ORF">HAX54_034109</name>
</gene>
<name>A0ABS8VDD2_DATST</name>
<keyword evidence="3" id="KW-1185">Reference proteome</keyword>
<dbReference type="EMBL" id="JACEIK010004384">
    <property type="protein sequence ID" value="MCD9645283.1"/>
    <property type="molecule type" value="Genomic_DNA"/>
</dbReference>
<feature type="region of interest" description="Disordered" evidence="1">
    <location>
        <begin position="130"/>
        <end position="154"/>
    </location>
</feature>
<dbReference type="Proteomes" id="UP000823775">
    <property type="component" value="Unassembled WGS sequence"/>
</dbReference>
<organism evidence="2 3">
    <name type="scientific">Datura stramonium</name>
    <name type="common">Jimsonweed</name>
    <name type="synonym">Common thornapple</name>
    <dbReference type="NCBI Taxonomy" id="4076"/>
    <lineage>
        <taxon>Eukaryota</taxon>
        <taxon>Viridiplantae</taxon>
        <taxon>Streptophyta</taxon>
        <taxon>Embryophyta</taxon>
        <taxon>Tracheophyta</taxon>
        <taxon>Spermatophyta</taxon>
        <taxon>Magnoliopsida</taxon>
        <taxon>eudicotyledons</taxon>
        <taxon>Gunneridae</taxon>
        <taxon>Pentapetalae</taxon>
        <taxon>asterids</taxon>
        <taxon>lamiids</taxon>
        <taxon>Solanales</taxon>
        <taxon>Solanaceae</taxon>
        <taxon>Solanoideae</taxon>
        <taxon>Datureae</taxon>
        <taxon>Datura</taxon>
    </lineage>
</organism>
<proteinExistence type="predicted"/>
<sequence length="154" mass="17222">MCQNFLELKSKEWKQNLEIVWSYLVKAQKQMKKHADKSRCFVEYQVGDKVMAPRTLPIQVGENVMSGFLAMPHDPLAAPHGVCLIDNPRQPSYRLKPKVPLSKPCFSRYTLSVLAANALQPARKAALHVQRAKPDVEDEDAAPPSAATRPAFAL</sequence>
<evidence type="ECO:0000256" key="1">
    <source>
        <dbReference type="SAM" id="MobiDB-lite"/>
    </source>
</evidence>
<protein>
    <submittedName>
        <fullName evidence="2">Uncharacterized protein</fullName>
    </submittedName>
</protein>
<comment type="caution">
    <text evidence="2">The sequence shown here is derived from an EMBL/GenBank/DDBJ whole genome shotgun (WGS) entry which is preliminary data.</text>
</comment>